<dbReference type="eggNOG" id="KOG0271">
    <property type="taxonomic scope" value="Eukaryota"/>
</dbReference>
<protein>
    <recommendedName>
        <fullName evidence="6">NLE domain-containing protein</fullName>
    </recommendedName>
</protein>
<dbReference type="OrthoDB" id="10267436at2759"/>
<dbReference type="Gene3D" id="2.130.10.10">
    <property type="entry name" value="YVTN repeat-like/Quinoprotein amine dehydrogenase"/>
    <property type="match status" value="1"/>
</dbReference>
<dbReference type="InterPro" id="IPR036322">
    <property type="entry name" value="WD40_repeat_dom_sf"/>
</dbReference>
<dbReference type="Pfam" id="PF00400">
    <property type="entry name" value="WD40"/>
    <property type="match status" value="1"/>
</dbReference>
<dbReference type="AlphaFoldDB" id="A0A058Z090"/>
<dbReference type="SUPFAM" id="SSF50978">
    <property type="entry name" value="WD40 repeat-like"/>
    <property type="match status" value="1"/>
</dbReference>
<dbReference type="PROSITE" id="PS50294">
    <property type="entry name" value="WD_REPEATS_REGION"/>
    <property type="match status" value="1"/>
</dbReference>
<sequence length="204" mass="21403">MSGTSAAAAAPGTALSTESSVLVKFVASADTVMEDGSAPVAPPMISIPLGVSHEQLNHLLNKLLDNFVASADTVMEDGSAPVAPPMISIPLGVSHEQLNHLLNKLLDNDEALPYSFYVDQDEIIGTLQQVVEKQGLTTEEAVTVLYQPQATFRVRAVTRCSASIPGHAEAVLSVAFSPDGSRLASGSGDTTVRFWDITTQTPDG</sequence>
<dbReference type="GO" id="GO:0007219">
    <property type="term" value="P:Notch signaling pathway"/>
    <property type="evidence" value="ECO:0007669"/>
    <property type="project" value="TreeGrafter"/>
</dbReference>
<dbReference type="InterPro" id="IPR001680">
    <property type="entry name" value="WD40_rpt"/>
</dbReference>
<dbReference type="InterPro" id="IPR012972">
    <property type="entry name" value="NLE"/>
</dbReference>
<evidence type="ECO:0000256" key="2">
    <source>
        <dbReference type="ARBA" id="ARBA00022574"/>
    </source>
</evidence>
<proteinExistence type="predicted"/>
<dbReference type="Proteomes" id="UP000030693">
    <property type="component" value="Unassembled WGS sequence"/>
</dbReference>
<feature type="repeat" description="WD" evidence="5">
    <location>
        <begin position="164"/>
        <end position="204"/>
    </location>
</feature>
<dbReference type="PANTHER" id="PTHR19848">
    <property type="entry name" value="WD40 REPEAT PROTEIN"/>
    <property type="match status" value="1"/>
</dbReference>
<evidence type="ECO:0000256" key="1">
    <source>
        <dbReference type="ARBA" id="ARBA00004604"/>
    </source>
</evidence>
<dbReference type="STRING" id="691883.A0A058Z090"/>
<keyword evidence="2 5" id="KW-0853">WD repeat</keyword>
<dbReference type="EMBL" id="KB932217">
    <property type="protein sequence ID" value="KCV67521.1"/>
    <property type="molecule type" value="Genomic_DNA"/>
</dbReference>
<dbReference type="RefSeq" id="XP_009498082.1">
    <property type="nucleotide sequence ID" value="XM_009499807.1"/>
</dbReference>
<evidence type="ECO:0000313" key="7">
    <source>
        <dbReference type="EMBL" id="KCV67521.1"/>
    </source>
</evidence>
<dbReference type="Pfam" id="PF08154">
    <property type="entry name" value="NLE"/>
    <property type="match status" value="1"/>
</dbReference>
<dbReference type="PROSITE" id="PS50082">
    <property type="entry name" value="WD_REPEATS_2"/>
    <property type="match status" value="1"/>
</dbReference>
<evidence type="ECO:0000259" key="6">
    <source>
        <dbReference type="Pfam" id="PF08154"/>
    </source>
</evidence>
<keyword evidence="4" id="KW-0539">Nucleus</keyword>
<evidence type="ECO:0000313" key="8">
    <source>
        <dbReference type="Proteomes" id="UP000030693"/>
    </source>
</evidence>
<keyword evidence="3" id="KW-0677">Repeat</keyword>
<dbReference type="InterPro" id="IPR019775">
    <property type="entry name" value="WD40_repeat_CS"/>
</dbReference>
<dbReference type="SMART" id="SM00320">
    <property type="entry name" value="WD40"/>
    <property type="match status" value="1"/>
</dbReference>
<evidence type="ECO:0000256" key="3">
    <source>
        <dbReference type="ARBA" id="ARBA00022737"/>
    </source>
</evidence>
<gene>
    <name evidence="7" type="ORF">H696_06040</name>
</gene>
<keyword evidence="8" id="KW-1185">Reference proteome</keyword>
<feature type="domain" description="NLE" evidence="6">
    <location>
        <begin position="80"/>
        <end position="130"/>
    </location>
</feature>
<evidence type="ECO:0000256" key="4">
    <source>
        <dbReference type="ARBA" id="ARBA00023242"/>
    </source>
</evidence>
<dbReference type="GO" id="GO:0005730">
    <property type="term" value="C:nucleolus"/>
    <property type="evidence" value="ECO:0007669"/>
    <property type="project" value="UniProtKB-SubCell"/>
</dbReference>
<dbReference type="GO" id="GO:0000027">
    <property type="term" value="P:ribosomal large subunit assembly"/>
    <property type="evidence" value="ECO:0007669"/>
    <property type="project" value="TreeGrafter"/>
</dbReference>
<evidence type="ECO:0000256" key="5">
    <source>
        <dbReference type="PROSITE-ProRule" id="PRU00221"/>
    </source>
</evidence>
<comment type="subcellular location">
    <subcellularLocation>
        <location evidence="1">Nucleus</location>
        <location evidence="1">Nucleolus</location>
    </subcellularLocation>
</comment>
<reference evidence="7" key="1">
    <citation type="submission" date="2013-04" db="EMBL/GenBank/DDBJ databases">
        <title>The Genome Sequence of Fonticula alba ATCC 38817.</title>
        <authorList>
            <consortium name="The Broad Institute Genomics Platform"/>
            <person name="Russ C."/>
            <person name="Cuomo C."/>
            <person name="Burger G."/>
            <person name="Gray M.W."/>
            <person name="Holland P.W.H."/>
            <person name="King N."/>
            <person name="Lang F.B.F."/>
            <person name="Roger A.J."/>
            <person name="Ruiz-Trillo I."/>
            <person name="Brown M."/>
            <person name="Walker B."/>
            <person name="Young S."/>
            <person name="Zeng Q."/>
            <person name="Gargeya S."/>
            <person name="Fitzgerald M."/>
            <person name="Haas B."/>
            <person name="Abouelleil A."/>
            <person name="Allen A.W."/>
            <person name="Alvarado L."/>
            <person name="Arachchi H.M."/>
            <person name="Berlin A.M."/>
            <person name="Chapman S.B."/>
            <person name="Gainer-Dewar J."/>
            <person name="Goldberg J."/>
            <person name="Griggs A."/>
            <person name="Gujja S."/>
            <person name="Hansen M."/>
            <person name="Howarth C."/>
            <person name="Imamovic A."/>
            <person name="Ireland A."/>
            <person name="Larimer J."/>
            <person name="McCowan C."/>
            <person name="Murphy C."/>
            <person name="Pearson M."/>
            <person name="Poon T.W."/>
            <person name="Priest M."/>
            <person name="Roberts A."/>
            <person name="Saif S."/>
            <person name="Shea T."/>
            <person name="Sisk P."/>
            <person name="Sykes S."/>
            <person name="Wortman J."/>
            <person name="Nusbaum C."/>
            <person name="Birren B."/>
        </authorList>
    </citation>
    <scope>NUCLEOTIDE SEQUENCE [LARGE SCALE GENOMIC DNA]</scope>
    <source>
        <strain evidence="7">ATCC 38817</strain>
    </source>
</reference>
<dbReference type="PROSITE" id="PS00678">
    <property type="entry name" value="WD_REPEATS_1"/>
    <property type="match status" value="1"/>
</dbReference>
<dbReference type="GeneID" id="20530765"/>
<dbReference type="PANTHER" id="PTHR19848:SF0">
    <property type="entry name" value="NOTCHLESS PROTEIN HOMOLOG 1"/>
    <property type="match status" value="1"/>
</dbReference>
<dbReference type="InterPro" id="IPR015943">
    <property type="entry name" value="WD40/YVTN_repeat-like_dom_sf"/>
</dbReference>
<name>A0A058Z090_FONAL</name>
<organism evidence="7">
    <name type="scientific">Fonticula alba</name>
    <name type="common">Slime mold</name>
    <dbReference type="NCBI Taxonomy" id="691883"/>
    <lineage>
        <taxon>Eukaryota</taxon>
        <taxon>Rotosphaerida</taxon>
        <taxon>Fonticulaceae</taxon>
        <taxon>Fonticula</taxon>
    </lineage>
</organism>
<accession>A0A058Z090</accession>